<proteinExistence type="predicted"/>
<gene>
    <name evidence="1" type="ORF">BG60_11045</name>
</gene>
<evidence type="ECO:0000313" key="1">
    <source>
        <dbReference type="EMBL" id="KDR28470.1"/>
    </source>
</evidence>
<dbReference type="OrthoDB" id="5522207at2"/>
<accession>A0A656QK09</accession>
<dbReference type="AlphaFoldDB" id="A0A656QK09"/>
<organism evidence="1 2">
    <name type="scientific">Caballeronia zhejiangensis</name>
    <dbReference type="NCBI Taxonomy" id="871203"/>
    <lineage>
        <taxon>Bacteria</taxon>
        <taxon>Pseudomonadati</taxon>
        <taxon>Pseudomonadota</taxon>
        <taxon>Betaproteobacteria</taxon>
        <taxon>Burkholderiales</taxon>
        <taxon>Burkholderiaceae</taxon>
        <taxon>Caballeronia</taxon>
    </lineage>
</organism>
<keyword evidence="2" id="KW-1185">Reference proteome</keyword>
<dbReference type="Proteomes" id="UP000027451">
    <property type="component" value="Unassembled WGS sequence"/>
</dbReference>
<dbReference type="RefSeq" id="WP_033537031.1">
    <property type="nucleotide sequence ID" value="NZ_JFHD01000018.1"/>
</dbReference>
<comment type="caution">
    <text evidence="1">The sequence shown here is derived from an EMBL/GenBank/DDBJ whole genome shotgun (WGS) entry which is preliminary data.</text>
</comment>
<reference evidence="1 2" key="1">
    <citation type="submission" date="2014-03" db="EMBL/GenBank/DDBJ databases">
        <title>Draft Genome Sequences of Four Burkholderia Strains.</title>
        <authorList>
            <person name="Liu X.Y."/>
            <person name="Li C.X."/>
            <person name="Xu J.H."/>
        </authorList>
    </citation>
    <scope>NUCLEOTIDE SEQUENCE [LARGE SCALE GENOMIC DNA]</scope>
    <source>
        <strain evidence="1 2">OP-1</strain>
    </source>
</reference>
<sequence>MAHLYYYHQLTLEQQVQALKFSEEVRPEWQCYMVDFRGDVLRGLPLNPILQTGTVRVADSERAQLAKFHRAEIEFVVRHAIGDWSEMSPDECAANHLAIENGAPVISRYAVGDIAQVYVVTPADRLHTQVMVSLHAGSPRGVQ</sequence>
<dbReference type="EMBL" id="JFHD01000018">
    <property type="protein sequence ID" value="KDR28470.1"/>
    <property type="molecule type" value="Genomic_DNA"/>
</dbReference>
<protein>
    <submittedName>
        <fullName evidence="1">Uncharacterized protein</fullName>
    </submittedName>
</protein>
<name>A0A656QK09_9BURK</name>
<evidence type="ECO:0000313" key="2">
    <source>
        <dbReference type="Proteomes" id="UP000027451"/>
    </source>
</evidence>